<evidence type="ECO:0000313" key="6">
    <source>
        <dbReference type="EMBL" id="OBZ94741.1"/>
    </source>
</evidence>
<gene>
    <name evidence="6" type="ORF">ADU59_16085</name>
</gene>
<dbReference type="Proteomes" id="UP000093111">
    <property type="component" value="Unassembled WGS sequence"/>
</dbReference>
<evidence type="ECO:0000259" key="5">
    <source>
        <dbReference type="PROSITE" id="PS51481"/>
    </source>
</evidence>
<dbReference type="Gene3D" id="3.40.50.10440">
    <property type="entry name" value="Dihydroxyacetone kinase, domain 1"/>
    <property type="match status" value="1"/>
</dbReference>
<evidence type="ECO:0000256" key="2">
    <source>
        <dbReference type="ARBA" id="ARBA00022741"/>
    </source>
</evidence>
<proteinExistence type="predicted"/>
<dbReference type="FunFam" id="3.30.1180.20:FF:000001">
    <property type="entry name" value="Dihydroxyacetone kinase 1"/>
    <property type="match status" value="1"/>
</dbReference>
<dbReference type="PANTHER" id="PTHR28629">
    <property type="entry name" value="TRIOKINASE/FMN CYCLASE"/>
    <property type="match status" value="1"/>
</dbReference>
<sequence length="319" mass="34154">MLEGAVSAHRKYLEPIKGSQRALVARYGPRAGKVGLVIGGGTGHEPAFLGYVGKGLADAVAIGNIFSSPPPDPIVQCALAASGGKGVLFVYGNYAGDVMNFEMAAEMAEEQGIPIRTVLTTDDIASSPLEDKDGRRGVAGNFFIFKVAGAACDQGLTLDACEAATRKANDRTFTVGVALEPCSMPQTRRHNFEIGPEDMEIGMGIHGEPGVSRERIRTADEVVDAIMDNIFKEMKAQPGDRVAVLVNSFGATPMMELYILFRRVEQRLAAKNIVIEANWVGHYCTSLDMAGASISILHLDPQLTELLHHPCETAVLNIN</sequence>
<dbReference type="PANTHER" id="PTHR28629:SF4">
    <property type="entry name" value="TRIOKINASE_FMN CYCLASE"/>
    <property type="match status" value="1"/>
</dbReference>
<dbReference type="GO" id="GO:0005829">
    <property type="term" value="C:cytosol"/>
    <property type="evidence" value="ECO:0007669"/>
    <property type="project" value="TreeGrafter"/>
</dbReference>
<reference evidence="6 7" key="1">
    <citation type="journal article" date="2016" name="Syst. Appl. Microbiol.">
        <title>Pararhizobium polonicum sp. nov. isolated from tumors on stone fruit rootstocks.</title>
        <authorList>
            <person name="Pulawska J."/>
            <person name="Kuzmanovic N."/>
            <person name="Willems A."/>
            <person name="Pothier J.F."/>
        </authorList>
    </citation>
    <scope>NUCLEOTIDE SEQUENCE [LARGE SCALE GENOMIC DNA]</scope>
    <source>
        <strain evidence="6 7">F5.1</strain>
    </source>
</reference>
<dbReference type="GO" id="GO:0005524">
    <property type="term" value="F:ATP binding"/>
    <property type="evidence" value="ECO:0007669"/>
    <property type="project" value="UniProtKB-KW"/>
</dbReference>
<name>A0A1C7P0F7_9HYPH</name>
<accession>A0A1C7P0F7</accession>
<feature type="domain" description="DhaK" evidence="5">
    <location>
        <begin position="1"/>
        <end position="316"/>
    </location>
</feature>
<dbReference type="GO" id="GO:0004371">
    <property type="term" value="F:glycerone kinase activity"/>
    <property type="evidence" value="ECO:0007669"/>
    <property type="project" value="InterPro"/>
</dbReference>
<dbReference type="InterPro" id="IPR004006">
    <property type="entry name" value="DhaK_dom"/>
</dbReference>
<keyword evidence="3 6" id="KW-0418">Kinase</keyword>
<dbReference type="GO" id="GO:0019563">
    <property type="term" value="P:glycerol catabolic process"/>
    <property type="evidence" value="ECO:0007669"/>
    <property type="project" value="TreeGrafter"/>
</dbReference>
<organism evidence="6 7">
    <name type="scientific">Pararhizobium polonicum</name>
    <dbReference type="NCBI Taxonomy" id="1612624"/>
    <lineage>
        <taxon>Bacteria</taxon>
        <taxon>Pseudomonadati</taxon>
        <taxon>Pseudomonadota</taxon>
        <taxon>Alphaproteobacteria</taxon>
        <taxon>Hyphomicrobiales</taxon>
        <taxon>Rhizobiaceae</taxon>
        <taxon>Rhizobium/Agrobacterium group</taxon>
        <taxon>Pararhizobium</taxon>
    </lineage>
</organism>
<keyword evidence="4" id="KW-0067">ATP-binding</keyword>
<dbReference type="PROSITE" id="PS51481">
    <property type="entry name" value="DHAK"/>
    <property type="match status" value="1"/>
</dbReference>
<dbReference type="EMBL" id="LGLV01000009">
    <property type="protein sequence ID" value="OBZ94741.1"/>
    <property type="molecule type" value="Genomic_DNA"/>
</dbReference>
<comment type="caution">
    <text evidence="6">The sequence shown here is derived from an EMBL/GenBank/DDBJ whole genome shotgun (WGS) entry which is preliminary data.</text>
</comment>
<keyword evidence="1" id="KW-0808">Transferase</keyword>
<evidence type="ECO:0000256" key="4">
    <source>
        <dbReference type="ARBA" id="ARBA00022840"/>
    </source>
</evidence>
<evidence type="ECO:0000313" key="7">
    <source>
        <dbReference type="Proteomes" id="UP000093111"/>
    </source>
</evidence>
<keyword evidence="2" id="KW-0547">Nucleotide-binding</keyword>
<dbReference type="PATRIC" id="fig|1612624.7.peg.5144"/>
<dbReference type="Pfam" id="PF02733">
    <property type="entry name" value="Dak1"/>
    <property type="match status" value="1"/>
</dbReference>
<keyword evidence="7" id="KW-1185">Reference proteome</keyword>
<evidence type="ECO:0000256" key="1">
    <source>
        <dbReference type="ARBA" id="ARBA00022679"/>
    </source>
</evidence>
<evidence type="ECO:0000256" key="3">
    <source>
        <dbReference type="ARBA" id="ARBA00022777"/>
    </source>
</evidence>
<dbReference type="InterPro" id="IPR050861">
    <property type="entry name" value="Dihydroxyacetone_Kinase"/>
</dbReference>
<dbReference type="Gene3D" id="3.30.1180.20">
    <property type="entry name" value="Dihydroxyacetone kinase, domain 2"/>
    <property type="match status" value="1"/>
</dbReference>
<dbReference type="STRING" id="1612624.ADU59_16085"/>
<dbReference type="FunFam" id="3.40.50.10440:FF:000001">
    <property type="entry name" value="Dihydroxyacetone kinase, DhaK subunit"/>
    <property type="match status" value="1"/>
</dbReference>
<dbReference type="AlphaFoldDB" id="A0A1C7P0F7"/>
<protein>
    <submittedName>
        <fullName evidence="6">Dihydroxyacetone kinase</fullName>
    </submittedName>
</protein>
<dbReference type="SUPFAM" id="SSF82549">
    <property type="entry name" value="DAK1/DegV-like"/>
    <property type="match status" value="1"/>
</dbReference>